<reference evidence="1" key="1">
    <citation type="submission" date="2020-04" db="EMBL/GenBank/DDBJ databases">
        <title>Hybrid Assembly of Korean Phytophthora infestans isolates.</title>
        <authorList>
            <person name="Prokchorchik M."/>
            <person name="Lee Y."/>
            <person name="Seo J."/>
            <person name="Cho J.-H."/>
            <person name="Park Y.-E."/>
            <person name="Jang D.-C."/>
            <person name="Im J.-S."/>
            <person name="Choi J.-G."/>
            <person name="Park H.-J."/>
            <person name="Lee G.-B."/>
            <person name="Lee Y.-G."/>
            <person name="Hong S.-Y."/>
            <person name="Cho K."/>
            <person name="Sohn K.H."/>
        </authorList>
    </citation>
    <scope>NUCLEOTIDE SEQUENCE</scope>
    <source>
        <strain evidence="1">KR_1_A1</strain>
    </source>
</reference>
<name>A0A833RYU6_PHYIN</name>
<gene>
    <name evidence="1" type="ORF">GN244_ATG12231</name>
</gene>
<evidence type="ECO:0000313" key="1">
    <source>
        <dbReference type="EMBL" id="KAF4035742.1"/>
    </source>
</evidence>
<comment type="caution">
    <text evidence="1">The sequence shown here is derived from an EMBL/GenBank/DDBJ whole genome shotgun (WGS) entry which is preliminary data.</text>
</comment>
<keyword evidence="2" id="KW-1185">Reference proteome</keyword>
<dbReference type="Proteomes" id="UP000602510">
    <property type="component" value="Unassembled WGS sequence"/>
</dbReference>
<sequence>MPNKTVIASLRVTFTLLVRKACMPLVTGRRKRLCASLRSGLIDRDRASELRYWINRPWNEEENASYLAEMASSSSELQLRVMEILASTENPFFFMRHQVSKDLQAAMCAAKKR</sequence>
<dbReference type="AlphaFoldDB" id="A0A833RYU6"/>
<accession>A0A833RYU6</accession>
<proteinExistence type="predicted"/>
<evidence type="ECO:0000313" key="2">
    <source>
        <dbReference type="Proteomes" id="UP000602510"/>
    </source>
</evidence>
<protein>
    <submittedName>
        <fullName evidence="1">Uncharacterized protein</fullName>
    </submittedName>
</protein>
<organism evidence="1 2">
    <name type="scientific">Phytophthora infestans</name>
    <name type="common">Potato late blight agent</name>
    <name type="synonym">Botrytis infestans</name>
    <dbReference type="NCBI Taxonomy" id="4787"/>
    <lineage>
        <taxon>Eukaryota</taxon>
        <taxon>Sar</taxon>
        <taxon>Stramenopiles</taxon>
        <taxon>Oomycota</taxon>
        <taxon>Peronosporomycetes</taxon>
        <taxon>Peronosporales</taxon>
        <taxon>Peronosporaceae</taxon>
        <taxon>Phytophthora</taxon>
    </lineage>
</organism>
<dbReference type="EMBL" id="WSZM01000301">
    <property type="protein sequence ID" value="KAF4035742.1"/>
    <property type="molecule type" value="Genomic_DNA"/>
</dbReference>